<evidence type="ECO:0000259" key="1">
    <source>
        <dbReference type="PROSITE" id="PS51186"/>
    </source>
</evidence>
<dbReference type="Gene3D" id="3.40.630.30">
    <property type="match status" value="1"/>
</dbReference>
<reference evidence="2 3" key="1">
    <citation type="submission" date="2018-06" db="EMBL/GenBank/DDBJ databases">
        <title>Extensive metabolic versatility and redundancy in microbially diverse, dynamic hydrothermal sediments.</title>
        <authorList>
            <person name="Dombrowski N."/>
            <person name="Teske A."/>
            <person name="Baker B.J."/>
        </authorList>
    </citation>
    <scope>NUCLEOTIDE SEQUENCE [LARGE SCALE GENOMIC DNA]</scope>
    <source>
        <strain evidence="2">B35_G9</strain>
    </source>
</reference>
<dbReference type="GO" id="GO:0016747">
    <property type="term" value="F:acyltransferase activity, transferring groups other than amino-acyl groups"/>
    <property type="evidence" value="ECO:0007669"/>
    <property type="project" value="InterPro"/>
</dbReference>
<comment type="caution">
    <text evidence="2">The sequence shown here is derived from an EMBL/GenBank/DDBJ whole genome shotgun (WGS) entry which is preliminary data.</text>
</comment>
<name>A0A660S5Z3_UNCT6</name>
<dbReference type="PROSITE" id="PS51186">
    <property type="entry name" value="GNAT"/>
    <property type="match status" value="1"/>
</dbReference>
<dbReference type="InterPro" id="IPR000182">
    <property type="entry name" value="GNAT_dom"/>
</dbReference>
<dbReference type="PANTHER" id="PTHR41368:SF1">
    <property type="entry name" value="PROTEIN YGHO"/>
    <property type="match status" value="1"/>
</dbReference>
<evidence type="ECO:0000313" key="3">
    <source>
        <dbReference type="Proteomes" id="UP000282321"/>
    </source>
</evidence>
<dbReference type="Proteomes" id="UP000282321">
    <property type="component" value="Unassembled WGS sequence"/>
</dbReference>
<dbReference type="InterPro" id="IPR016181">
    <property type="entry name" value="Acyl_CoA_acyltransferase"/>
</dbReference>
<dbReference type="PANTHER" id="PTHR41368">
    <property type="entry name" value="PROTEIN YGHO"/>
    <property type="match status" value="1"/>
</dbReference>
<dbReference type="AlphaFoldDB" id="A0A660S5Z3"/>
<dbReference type="SUPFAM" id="SSF55729">
    <property type="entry name" value="Acyl-CoA N-acyltransferases (Nat)"/>
    <property type="match status" value="1"/>
</dbReference>
<dbReference type="EMBL" id="QNBC01000105">
    <property type="protein sequence ID" value="RKX65185.1"/>
    <property type="molecule type" value="Genomic_DNA"/>
</dbReference>
<dbReference type="CDD" id="cd04301">
    <property type="entry name" value="NAT_SF"/>
    <property type="match status" value="1"/>
</dbReference>
<protein>
    <recommendedName>
        <fullName evidence="1">N-acetyltransferase domain-containing protein</fullName>
    </recommendedName>
</protein>
<evidence type="ECO:0000313" key="2">
    <source>
        <dbReference type="EMBL" id="RKX65185.1"/>
    </source>
</evidence>
<feature type="domain" description="N-acetyltransferase" evidence="1">
    <location>
        <begin position="179"/>
        <end position="323"/>
    </location>
</feature>
<accession>A0A660S5Z3</accession>
<dbReference type="InterPro" id="IPR039968">
    <property type="entry name" value="BcerS-like"/>
</dbReference>
<dbReference type="Pfam" id="PF00583">
    <property type="entry name" value="Acetyltransf_1"/>
    <property type="match status" value="1"/>
</dbReference>
<proteinExistence type="predicted"/>
<gene>
    <name evidence="2" type="ORF">DRP44_06890</name>
</gene>
<organism evidence="2 3">
    <name type="scientific">candidate division TA06 bacterium</name>
    <dbReference type="NCBI Taxonomy" id="2250710"/>
    <lineage>
        <taxon>Bacteria</taxon>
        <taxon>Bacteria division TA06</taxon>
    </lineage>
</organism>
<sequence length="323" mass="38178">MKIIIESGKCRGDFMNDLGEDKKNLINKYEKKNNYKIAYVLTENHNKITLRAIIFAKMYNGIKIGGIGMLRCGESYKEFRELVDKAELWFGKENVVKFYLPMDFNTFHSYRVVSDYFENPPFLLEQNIEPHLYRFIKYRGFKSVKKYYSYIVKNPVPVIHRLESFALRAKKQNIEVIKKEISKPDMRLLKELYEITDNAFSNAFLYESIDFDEFRNIYKPLINNNIGVKLMIAKINDKNVGYLFAVEDKYKENRWIVKTIAVKKAYSNAGVGALLTYDLYRRAVRFGIKELIHAYMSESISTKRFSETFGEIYREYSLYGKEI</sequence>